<reference evidence="1" key="1">
    <citation type="submission" date="2021-04" db="EMBL/GenBank/DDBJ databases">
        <title>Genomic insights into ecological role and evolution of a novel Thermoplasmata order Candidatus Sysuiplasmatales.</title>
        <authorList>
            <person name="Yuan Y."/>
        </authorList>
    </citation>
    <scope>NUCLEOTIDE SEQUENCE</scope>
    <source>
        <strain evidence="2">TUT19-bin139</strain>
        <strain evidence="1">YP2-bin.285</strain>
    </source>
</reference>
<evidence type="ECO:0000313" key="3">
    <source>
        <dbReference type="Proteomes" id="UP000716004"/>
    </source>
</evidence>
<dbReference type="Proteomes" id="UP000716004">
    <property type="component" value="Unassembled WGS sequence"/>
</dbReference>
<protein>
    <submittedName>
        <fullName evidence="1">Uncharacterized protein</fullName>
    </submittedName>
</protein>
<comment type="caution">
    <text evidence="1">The sequence shown here is derived from an EMBL/GenBank/DDBJ whole genome shotgun (WGS) entry which is preliminary data.</text>
</comment>
<dbReference type="EMBL" id="JAHEAC010000147">
    <property type="protein sequence ID" value="MBX8645024.1"/>
    <property type="molecule type" value="Genomic_DNA"/>
</dbReference>
<proteinExistence type="predicted"/>
<dbReference type="Proteomes" id="UP000750197">
    <property type="component" value="Unassembled WGS sequence"/>
</dbReference>
<dbReference type="EMBL" id="JAGVSJ010000006">
    <property type="protein sequence ID" value="MBX8631580.1"/>
    <property type="molecule type" value="Genomic_DNA"/>
</dbReference>
<name>A0A8J7YMV6_9ARCH</name>
<dbReference type="AlphaFoldDB" id="A0A8J7YMV6"/>
<gene>
    <name evidence="1" type="ORF">J9259_03530</name>
    <name evidence="2" type="ORF">KIY12_09970</name>
</gene>
<evidence type="ECO:0000313" key="2">
    <source>
        <dbReference type="EMBL" id="MBX8645024.1"/>
    </source>
</evidence>
<evidence type="ECO:0000313" key="1">
    <source>
        <dbReference type="EMBL" id="MBX8631580.1"/>
    </source>
</evidence>
<organism evidence="1 3">
    <name type="scientific">Candidatus Sysuiplasma superficiale</name>
    <dbReference type="NCBI Taxonomy" id="2823368"/>
    <lineage>
        <taxon>Archaea</taxon>
        <taxon>Methanobacteriati</taxon>
        <taxon>Thermoplasmatota</taxon>
        <taxon>Thermoplasmata</taxon>
        <taxon>Candidatus Sysuiplasmatales</taxon>
        <taxon>Candidatus Sysuiplasmataceae</taxon>
        <taxon>Candidatus Sysuiplasma</taxon>
    </lineage>
</organism>
<sequence>MEKTNLCVKCINWDHRPEGNPGELMGYCIARKKNVGPHYQCDLFQLKTPEITALMNRRIYGAYNEENGEDFDF</sequence>
<accession>A0A8J7YMV6</accession>